<comment type="caution">
    <text evidence="1">The sequence shown here is derived from an EMBL/GenBank/DDBJ whole genome shotgun (WGS) entry which is preliminary data.</text>
</comment>
<gene>
    <name evidence="1" type="ORF">A7U60_g7242</name>
</gene>
<organism evidence="1 2">
    <name type="scientific">Sanghuangporus baumii</name>
    <name type="common">Phellinus baumii</name>
    <dbReference type="NCBI Taxonomy" id="108892"/>
    <lineage>
        <taxon>Eukaryota</taxon>
        <taxon>Fungi</taxon>
        <taxon>Dikarya</taxon>
        <taxon>Basidiomycota</taxon>
        <taxon>Agaricomycotina</taxon>
        <taxon>Agaricomycetes</taxon>
        <taxon>Hymenochaetales</taxon>
        <taxon>Hymenochaetaceae</taxon>
        <taxon>Sanghuangporus</taxon>
    </lineage>
</organism>
<evidence type="ECO:0000313" key="2">
    <source>
        <dbReference type="Proteomes" id="UP000757232"/>
    </source>
</evidence>
<keyword evidence="2" id="KW-1185">Reference proteome</keyword>
<reference evidence="1" key="1">
    <citation type="submission" date="2016-06" db="EMBL/GenBank/DDBJ databases">
        <title>Draft Genome sequence of the fungus Inonotus baumii.</title>
        <authorList>
            <person name="Zhu H."/>
            <person name="Lin W."/>
        </authorList>
    </citation>
    <scope>NUCLEOTIDE SEQUENCE</scope>
    <source>
        <strain evidence="1">821</strain>
    </source>
</reference>
<evidence type="ECO:0000313" key="1">
    <source>
        <dbReference type="EMBL" id="OCB85593.1"/>
    </source>
</evidence>
<proteinExistence type="predicted"/>
<name>A0A9Q5N672_SANBA</name>
<dbReference type="Proteomes" id="UP000757232">
    <property type="component" value="Unassembled WGS sequence"/>
</dbReference>
<dbReference type="AlphaFoldDB" id="A0A9Q5N672"/>
<protein>
    <submittedName>
        <fullName evidence="1">Uncharacterized protein</fullName>
    </submittedName>
</protein>
<sequence length="119" mass="13482">MRTSPYAHTGEPLRNMFGSGLRLQSIGAYPRQGEERKPEACVLLSAWDSPASRRPIRRVQSSEDADGVNGNHEEAVPLHIWTHVPQALVCMYATRRKMGVRQHGRREARKYSPTLFEAI</sequence>
<accession>A0A9Q5N672</accession>
<dbReference type="EMBL" id="LNZH02000208">
    <property type="protein sequence ID" value="OCB85593.1"/>
    <property type="molecule type" value="Genomic_DNA"/>
</dbReference>